<protein>
    <submittedName>
        <fullName evidence="2">Uncharacterized protein</fullName>
    </submittedName>
</protein>
<evidence type="ECO:0000313" key="2">
    <source>
        <dbReference type="EMBL" id="AXK43716.1"/>
    </source>
</evidence>
<dbReference type="RefSeq" id="WP_115418029.1">
    <property type="nucleotide sequence ID" value="NZ_CP031358.1"/>
</dbReference>
<name>A0A345YIG4_9SPHN</name>
<dbReference type="AlphaFoldDB" id="A0A345YIG4"/>
<accession>A0A345YIG4</accession>
<reference evidence="2 3" key="1">
    <citation type="submission" date="2018-07" db="EMBL/GenBank/DDBJ databases">
        <title>Genome sequence of Erythrobacter strain YH-07, an antagonistic bacterium isolated from Yellow Sea.</title>
        <authorList>
            <person name="Tang T."/>
            <person name="Liu Q."/>
            <person name="Sun X."/>
        </authorList>
    </citation>
    <scope>NUCLEOTIDE SEQUENCE [LARGE SCALE GENOMIC DNA]</scope>
    <source>
        <strain evidence="2 3">YH-07</strain>
        <plasmid evidence="2 3">unnamed</plasmid>
    </source>
</reference>
<dbReference type="Proteomes" id="UP000254508">
    <property type="component" value="Plasmid unnamed"/>
</dbReference>
<proteinExistence type="predicted"/>
<gene>
    <name evidence="2" type="ORF">DVR09_14760</name>
</gene>
<sequence>MPLFEWLFAGVITLITAALPMMLSGMIPHAKQRWAAAIFALLGALIFAGYINAAAPTPYAIGLGIGFIIATVKLTFGIRLL</sequence>
<organism evidence="2 3">
    <name type="scientific">Erythrobacter aureus</name>
    <dbReference type="NCBI Taxonomy" id="2182384"/>
    <lineage>
        <taxon>Bacteria</taxon>
        <taxon>Pseudomonadati</taxon>
        <taxon>Pseudomonadota</taxon>
        <taxon>Alphaproteobacteria</taxon>
        <taxon>Sphingomonadales</taxon>
        <taxon>Erythrobacteraceae</taxon>
        <taxon>Erythrobacter/Porphyrobacter group</taxon>
        <taxon>Erythrobacter</taxon>
    </lineage>
</organism>
<feature type="transmembrane region" description="Helical" evidence="1">
    <location>
        <begin position="59"/>
        <end position="78"/>
    </location>
</feature>
<keyword evidence="1" id="KW-0812">Transmembrane</keyword>
<dbReference type="EMBL" id="CP031358">
    <property type="protein sequence ID" value="AXK43716.1"/>
    <property type="molecule type" value="Genomic_DNA"/>
</dbReference>
<dbReference type="OrthoDB" id="9982319at2"/>
<geneLocation type="plasmid" evidence="2 3">
    <name>unnamed</name>
</geneLocation>
<evidence type="ECO:0000313" key="3">
    <source>
        <dbReference type="Proteomes" id="UP000254508"/>
    </source>
</evidence>
<feature type="transmembrane region" description="Helical" evidence="1">
    <location>
        <begin position="34"/>
        <end position="53"/>
    </location>
</feature>
<keyword evidence="1" id="KW-1133">Transmembrane helix</keyword>
<dbReference type="KEGG" id="err:DVR09_14760"/>
<evidence type="ECO:0000256" key="1">
    <source>
        <dbReference type="SAM" id="Phobius"/>
    </source>
</evidence>
<keyword evidence="2" id="KW-0614">Plasmid</keyword>
<keyword evidence="1" id="KW-0472">Membrane</keyword>
<keyword evidence="3" id="KW-1185">Reference proteome</keyword>
<feature type="transmembrane region" description="Helical" evidence="1">
    <location>
        <begin position="6"/>
        <end position="27"/>
    </location>
</feature>